<dbReference type="PANTHER" id="PTHR10457">
    <property type="entry name" value="MEVALONATE KINASE/GALACTOKINASE"/>
    <property type="match status" value="1"/>
</dbReference>
<feature type="binding site" evidence="11">
    <location>
        <position position="226"/>
    </location>
    <ligand>
        <name>substrate</name>
    </ligand>
</feature>
<dbReference type="NCBIfam" id="NF003705">
    <property type="entry name" value="PRK05322.1"/>
    <property type="match status" value="1"/>
</dbReference>
<gene>
    <name evidence="11" type="primary">galK</name>
    <name evidence="16" type="ORF">C273_04105</name>
</gene>
<evidence type="ECO:0000256" key="1">
    <source>
        <dbReference type="ARBA" id="ARBA00006566"/>
    </source>
</evidence>
<accession>K9ANL8</accession>
<dbReference type="Proteomes" id="UP000009885">
    <property type="component" value="Unassembled WGS sequence"/>
</dbReference>
<evidence type="ECO:0000256" key="4">
    <source>
        <dbReference type="ARBA" id="ARBA00022723"/>
    </source>
</evidence>
<comment type="similarity">
    <text evidence="1 11">Belongs to the GHMP kinase family. GalK subfamily.</text>
</comment>
<keyword evidence="4 11" id="KW-0479">Metal-binding</keyword>
<dbReference type="InterPro" id="IPR006204">
    <property type="entry name" value="GHMP_kinase_N_dom"/>
</dbReference>
<comment type="catalytic activity">
    <reaction evidence="11">
        <text>alpha-D-galactose + ATP = alpha-D-galactose 1-phosphate + ADP + H(+)</text>
        <dbReference type="Rhea" id="RHEA:13553"/>
        <dbReference type="ChEBI" id="CHEBI:15378"/>
        <dbReference type="ChEBI" id="CHEBI:28061"/>
        <dbReference type="ChEBI" id="CHEBI:30616"/>
        <dbReference type="ChEBI" id="CHEBI:58336"/>
        <dbReference type="ChEBI" id="CHEBI:456216"/>
        <dbReference type="EC" id="2.7.1.6"/>
    </reaction>
</comment>
<evidence type="ECO:0000256" key="9">
    <source>
        <dbReference type="ARBA" id="ARBA00023144"/>
    </source>
</evidence>
<dbReference type="Pfam" id="PF00288">
    <property type="entry name" value="GHMP_kinases_N"/>
    <property type="match status" value="1"/>
</dbReference>
<dbReference type="UniPathway" id="UPA00214"/>
<feature type="domain" description="GHMP kinase N-terminal" evidence="13">
    <location>
        <begin position="95"/>
        <end position="184"/>
    </location>
</feature>
<keyword evidence="3 11" id="KW-0808">Transferase</keyword>
<dbReference type="InterPro" id="IPR013750">
    <property type="entry name" value="GHMP_kinase_C_dom"/>
</dbReference>
<evidence type="ECO:0000256" key="11">
    <source>
        <dbReference type="HAMAP-Rule" id="MF_00246"/>
    </source>
</evidence>
<dbReference type="InterPro" id="IPR022963">
    <property type="entry name" value="Galactokinase_bac"/>
</dbReference>
<dbReference type="InterPro" id="IPR006206">
    <property type="entry name" value="Mevalonate/galactokinase"/>
</dbReference>
<dbReference type="GO" id="GO:0006012">
    <property type="term" value="P:galactose metabolic process"/>
    <property type="evidence" value="ECO:0007669"/>
    <property type="project" value="UniProtKB-UniRule"/>
</dbReference>
<dbReference type="PATRIC" id="fig|1229783.3.peg.826"/>
<dbReference type="Gene3D" id="3.30.230.10">
    <property type="match status" value="1"/>
</dbReference>
<evidence type="ECO:0000256" key="6">
    <source>
        <dbReference type="ARBA" id="ARBA00022777"/>
    </source>
</evidence>
<keyword evidence="9 11" id="KW-0299">Galactose metabolism</keyword>
<dbReference type="FunFam" id="3.30.70.890:FF:000001">
    <property type="entry name" value="Galactokinase"/>
    <property type="match status" value="1"/>
</dbReference>
<dbReference type="InterPro" id="IPR036554">
    <property type="entry name" value="GHMP_kinase_C_sf"/>
</dbReference>
<comment type="subcellular location">
    <subcellularLocation>
        <location evidence="11">Cytoplasm</location>
    </subcellularLocation>
</comment>
<dbReference type="OrthoDB" id="250531at2"/>
<dbReference type="GO" id="GO:0004335">
    <property type="term" value="F:galactokinase activity"/>
    <property type="evidence" value="ECO:0007669"/>
    <property type="project" value="UniProtKB-UniRule"/>
</dbReference>
<keyword evidence="6 11" id="KW-0418">Kinase</keyword>
<evidence type="ECO:0000256" key="8">
    <source>
        <dbReference type="ARBA" id="ARBA00022842"/>
    </source>
</evidence>
<comment type="pathway">
    <text evidence="11">Carbohydrate metabolism; galactose metabolism.</text>
</comment>
<proteinExistence type="inferred from homology"/>
<dbReference type="InterPro" id="IPR000705">
    <property type="entry name" value="Galactokinase"/>
</dbReference>
<dbReference type="PROSITE" id="PS00106">
    <property type="entry name" value="GALACTOKINASE"/>
    <property type="match status" value="1"/>
</dbReference>
<feature type="domain" description="Galactokinase N-terminal" evidence="15">
    <location>
        <begin position="11"/>
        <end position="59"/>
    </location>
</feature>
<evidence type="ECO:0000259" key="14">
    <source>
        <dbReference type="Pfam" id="PF08544"/>
    </source>
</evidence>
<dbReference type="Pfam" id="PF08544">
    <property type="entry name" value="GHMP_kinases_C"/>
    <property type="match status" value="1"/>
</dbReference>
<dbReference type="PRINTS" id="PR00959">
    <property type="entry name" value="MEVGALKINASE"/>
</dbReference>
<dbReference type="EMBL" id="AMSQ01000005">
    <property type="protein sequence ID" value="EKU48958.1"/>
    <property type="molecule type" value="Genomic_DNA"/>
</dbReference>
<dbReference type="GO" id="GO:0005829">
    <property type="term" value="C:cytosol"/>
    <property type="evidence" value="ECO:0007669"/>
    <property type="project" value="TreeGrafter"/>
</dbReference>
<feature type="site" description="Transition state stabilizer" evidence="11">
    <location>
        <position position="29"/>
    </location>
</feature>
<comment type="function">
    <text evidence="11">Catalyzes the transfer of the gamma-phosphate of ATP to D-galactose to form alpha-D-galactose-1-phosphate (Gal-1-P).</text>
</comment>
<dbReference type="AlphaFoldDB" id="K9ANL8"/>
<keyword evidence="2 11" id="KW-0963">Cytoplasm</keyword>
<dbReference type="GO" id="GO:0000287">
    <property type="term" value="F:magnesium ion binding"/>
    <property type="evidence" value="ECO:0007669"/>
    <property type="project" value="UniProtKB-UniRule"/>
</dbReference>
<dbReference type="HAMAP" id="MF_00246">
    <property type="entry name" value="Galactokinase"/>
    <property type="match status" value="1"/>
</dbReference>
<evidence type="ECO:0000256" key="3">
    <source>
        <dbReference type="ARBA" id="ARBA00022679"/>
    </source>
</evidence>
<dbReference type="NCBIfam" id="TIGR00131">
    <property type="entry name" value="gal_kin"/>
    <property type="match status" value="1"/>
</dbReference>
<dbReference type="GO" id="GO:0005524">
    <property type="term" value="F:ATP binding"/>
    <property type="evidence" value="ECO:0007669"/>
    <property type="project" value="UniProtKB-UniRule"/>
</dbReference>
<feature type="binding site" evidence="11">
    <location>
        <position position="164"/>
    </location>
    <ligand>
        <name>Mg(2+)</name>
        <dbReference type="ChEBI" id="CHEBI:18420"/>
    </ligand>
</feature>
<keyword evidence="17" id="KW-1185">Reference proteome</keyword>
<keyword evidence="5 11" id="KW-0547">Nucleotide-binding</keyword>
<dbReference type="PANTHER" id="PTHR10457:SF7">
    <property type="entry name" value="GALACTOKINASE-RELATED"/>
    <property type="match status" value="1"/>
</dbReference>
<dbReference type="PRINTS" id="PR00473">
    <property type="entry name" value="GALCTOKINASE"/>
</dbReference>
<dbReference type="EC" id="2.7.1.6" evidence="11 12"/>
<keyword evidence="7 11" id="KW-0067">ATP-binding</keyword>
<keyword evidence="8 11" id="KW-0460">Magnesium</keyword>
<feature type="binding site" evidence="11">
    <location>
        <position position="132"/>
    </location>
    <ligand>
        <name>Mg(2+)</name>
        <dbReference type="ChEBI" id="CHEBI:18420"/>
    </ligand>
</feature>
<dbReference type="RefSeq" id="WP_009382837.1">
    <property type="nucleotide sequence ID" value="NZ_AMSQ01000005.1"/>
</dbReference>
<reference evidence="16 17" key="1">
    <citation type="journal article" date="2013" name="Genome Announc.">
        <title>Genome Sequence of Staphylococcus massiliensis Strain S46, Isolated from the Surface of Healthy Human Skin.</title>
        <authorList>
            <person name="Srivastav R."/>
            <person name="Singh A."/>
            <person name="Jangir P.K."/>
            <person name="Kumari C."/>
            <person name="Muduli S."/>
            <person name="Sharma R."/>
        </authorList>
    </citation>
    <scope>NUCLEOTIDE SEQUENCE [LARGE SCALE GENOMIC DNA]</scope>
    <source>
        <strain evidence="16 17">S46</strain>
    </source>
</reference>
<dbReference type="SUPFAM" id="SSF54211">
    <property type="entry name" value="Ribosomal protein S5 domain 2-like"/>
    <property type="match status" value="1"/>
</dbReference>
<evidence type="ECO:0000256" key="12">
    <source>
        <dbReference type="NCBIfam" id="TIGR00131"/>
    </source>
</evidence>
<feature type="binding site" evidence="11">
    <location>
        <position position="69"/>
    </location>
    <ligand>
        <name>ATP</name>
        <dbReference type="ChEBI" id="CHEBI:30616"/>
    </ligand>
</feature>
<feature type="domain" description="GHMP kinase C-terminal" evidence="14">
    <location>
        <begin position="288"/>
        <end position="367"/>
    </location>
</feature>
<evidence type="ECO:0000256" key="2">
    <source>
        <dbReference type="ARBA" id="ARBA00022490"/>
    </source>
</evidence>
<organism evidence="16 17">
    <name type="scientific">Staphylococcus massiliensis S46</name>
    <dbReference type="NCBI Taxonomy" id="1229783"/>
    <lineage>
        <taxon>Bacteria</taxon>
        <taxon>Bacillati</taxon>
        <taxon>Bacillota</taxon>
        <taxon>Bacilli</taxon>
        <taxon>Bacillales</taxon>
        <taxon>Staphylococcaceae</taxon>
        <taxon>Staphylococcus</taxon>
    </lineage>
</organism>
<dbReference type="InterPro" id="IPR019741">
    <property type="entry name" value="Galactokinase_CS"/>
</dbReference>
<evidence type="ECO:0000313" key="16">
    <source>
        <dbReference type="EMBL" id="EKU48958.1"/>
    </source>
</evidence>
<evidence type="ECO:0000259" key="15">
    <source>
        <dbReference type="Pfam" id="PF10509"/>
    </source>
</evidence>
<evidence type="ECO:0000256" key="10">
    <source>
        <dbReference type="ARBA" id="ARBA00023277"/>
    </source>
</evidence>
<feature type="active site" description="Proton acceptor" evidence="11">
    <location>
        <position position="176"/>
    </location>
</feature>
<dbReference type="InterPro" id="IPR020568">
    <property type="entry name" value="Ribosomal_Su5_D2-typ_SF"/>
</dbReference>
<name>K9ANL8_9STAP</name>
<comment type="caution">
    <text evidence="16">The sequence shown here is derived from an EMBL/GenBank/DDBJ whole genome shotgun (WGS) entry which is preliminary data.</text>
</comment>
<protein>
    <recommendedName>
        <fullName evidence="11 12">Galactokinase</fullName>
        <ecNumber evidence="11 12">2.7.1.6</ecNumber>
    </recommendedName>
    <alternativeName>
        <fullName evidence="11">Galactose kinase</fullName>
    </alternativeName>
</protein>
<evidence type="ECO:0000256" key="5">
    <source>
        <dbReference type="ARBA" id="ARBA00022741"/>
    </source>
</evidence>
<evidence type="ECO:0000256" key="7">
    <source>
        <dbReference type="ARBA" id="ARBA00022840"/>
    </source>
</evidence>
<dbReference type="InterPro" id="IPR014721">
    <property type="entry name" value="Ribsml_uS5_D2-typ_fold_subgr"/>
</dbReference>
<dbReference type="FunFam" id="3.30.230.10:FF:000017">
    <property type="entry name" value="Galactokinase"/>
    <property type="match status" value="1"/>
</dbReference>
<dbReference type="InterPro" id="IPR019539">
    <property type="entry name" value="GalKase_N"/>
</dbReference>
<feature type="binding site" evidence="11">
    <location>
        <begin position="126"/>
        <end position="132"/>
    </location>
    <ligand>
        <name>ATP</name>
        <dbReference type="ChEBI" id="CHEBI:30616"/>
    </ligand>
</feature>
<dbReference type="SUPFAM" id="SSF55060">
    <property type="entry name" value="GHMP Kinase, C-terminal domain"/>
    <property type="match status" value="1"/>
</dbReference>
<dbReference type="Pfam" id="PF10509">
    <property type="entry name" value="GalKase_gal_bdg"/>
    <property type="match status" value="1"/>
</dbReference>
<evidence type="ECO:0000259" key="13">
    <source>
        <dbReference type="Pfam" id="PF00288"/>
    </source>
</evidence>
<sequence length="392" mass="44011">MTIQMTDLVAQFEQRFKRDARIGGFSPGRVNLIGEHIDYNGGHVFPVAIDIGTYGVAAPRMDRTVRVYSNNMKDCGVITFDLEDLSYKDADHYANYIKGMLLYLKEVAPQLDHGFDLLIEGNLPYGASLSSSASLEMLVGRLMIEMFQIEMPLMDLVQIGKRVENAYIGVNSGIMDQFIIAFGKASTAFLLDTHTLKYDEIKTHFEPYQLVIMNTNKSRELKTSKYNERRSECEEALKQLQSECDINALCELDVATFEQHQHMIKDDVLRRRARHAVLENDRTRQVCEALNQGDYETYGQLLNASHASLKSDFEVTGIELDTLAEAAQQQQGCIGARMTGGGFVGCAIAFVHHDHIETFKEAVTTVYTNKIGYPPSFYVVNVSDGAKIIEIS</sequence>
<keyword evidence="10 11" id="KW-0119">Carbohydrate metabolism</keyword>
<dbReference type="PIRSF" id="PIRSF000530">
    <property type="entry name" value="Galactokinase"/>
    <property type="match status" value="1"/>
</dbReference>
<dbReference type="Gene3D" id="3.30.70.890">
    <property type="entry name" value="GHMP kinase, C-terminal domain"/>
    <property type="match status" value="1"/>
</dbReference>
<dbReference type="eggNOG" id="COG0153">
    <property type="taxonomic scope" value="Bacteria"/>
</dbReference>
<dbReference type="STRING" id="1229783.C273_04105"/>
<feature type="binding site" evidence="11">
    <location>
        <begin position="35"/>
        <end position="38"/>
    </location>
    <ligand>
        <name>substrate</name>
    </ligand>
</feature>
<evidence type="ECO:0000313" key="17">
    <source>
        <dbReference type="Proteomes" id="UP000009885"/>
    </source>
</evidence>